<evidence type="ECO:0000256" key="8">
    <source>
        <dbReference type="ARBA" id="ARBA00022989"/>
    </source>
</evidence>
<dbReference type="SMART" id="SM00388">
    <property type="entry name" value="HisKA"/>
    <property type="match status" value="1"/>
</dbReference>
<dbReference type="SMART" id="SM00387">
    <property type="entry name" value="HATPase_c"/>
    <property type="match status" value="1"/>
</dbReference>
<proteinExistence type="predicted"/>
<keyword evidence="16" id="KW-1185">Reference proteome</keyword>
<gene>
    <name evidence="14" type="primary">crdS</name>
    <name evidence="13" type="ORF">NHP190020_14840</name>
    <name evidence="14" type="ORF">SNTW_14220</name>
</gene>
<dbReference type="InterPro" id="IPR005467">
    <property type="entry name" value="His_kinase_dom"/>
</dbReference>
<sequence length="408" mass="46692">MKLNMYEKQSLRRFFALLLGFSFVLITLIALLFLHNAKSLILENTQVRLQAQSNEITQDIIEAHMHHWDEPFKTLARRYSYLHFVLLDGERHVLYNHNFGNATSLAFFGHATSFPLFLDQKDAFYLVDNKTFGHLGVDLVLIEENHPHHLFASLYRRVLLIFSGVFICMGAMSFFLARLFLKPLADERSRISAFSQDLAHELNTPIAALLIAAKALFKQENNPKLLGILASAQRISHLYYRLAYISTQDLNLDTQLLDLKTLVAQQIASLDQMATFYQLELKGHLEPKTFEACEEDMVTLVSNLLMNAIKYNHPQGFIQVVLNQDLSVCNSGQAIPTAKIEALRKRYSRLDVHKKGYGIGLDLVHKICERYDLRLEISSEPIPSSRYYQNTFKVCFPPSLAQTKPLNA</sequence>
<dbReference type="Pfam" id="PF00512">
    <property type="entry name" value="HisKA"/>
    <property type="match status" value="1"/>
</dbReference>
<dbReference type="InterPro" id="IPR003594">
    <property type="entry name" value="HATPase_dom"/>
</dbReference>
<accession>A0A6J4CZ37</accession>
<evidence type="ECO:0000256" key="2">
    <source>
        <dbReference type="ARBA" id="ARBA00004141"/>
    </source>
</evidence>
<protein>
    <recommendedName>
        <fullName evidence="3">histidine kinase</fullName>
        <ecNumber evidence="3">2.7.13.3</ecNumber>
    </recommendedName>
</protein>
<dbReference type="RefSeq" id="WP_167531091.1">
    <property type="nucleotide sequence ID" value="NZ_AP019774.1"/>
</dbReference>
<dbReference type="InterPro" id="IPR003661">
    <property type="entry name" value="HisK_dim/P_dom"/>
</dbReference>
<organism evidence="14 15">
    <name type="scientific">Helicobacter suis</name>
    <dbReference type="NCBI Taxonomy" id="104628"/>
    <lineage>
        <taxon>Bacteria</taxon>
        <taxon>Pseudomonadati</taxon>
        <taxon>Campylobacterota</taxon>
        <taxon>Epsilonproteobacteria</taxon>
        <taxon>Campylobacterales</taxon>
        <taxon>Helicobacteraceae</taxon>
        <taxon>Helicobacter</taxon>
    </lineage>
</organism>
<keyword evidence="9" id="KW-0902">Two-component regulatory system</keyword>
<reference evidence="13 16" key="2">
    <citation type="submission" date="2020-04" db="EMBL/GenBank/DDBJ databases">
        <title>Genomic analysis of gastric non-Helicobacter pylori Helicobacters isolated in Japan.</title>
        <authorList>
            <person name="Suzuki M."/>
            <person name="Rimbara E."/>
        </authorList>
    </citation>
    <scope>NUCLEOTIDE SEQUENCE [LARGE SCALE GENOMIC DNA]</scope>
    <source>
        <strain evidence="13 16">NHP19-0020</strain>
    </source>
</reference>
<dbReference type="EMBL" id="AP023036">
    <property type="protein sequence ID" value="BCD46445.1"/>
    <property type="molecule type" value="Genomic_DNA"/>
</dbReference>
<evidence type="ECO:0000256" key="7">
    <source>
        <dbReference type="ARBA" id="ARBA00022777"/>
    </source>
</evidence>
<dbReference type="GO" id="GO:0005886">
    <property type="term" value="C:plasma membrane"/>
    <property type="evidence" value="ECO:0007669"/>
    <property type="project" value="TreeGrafter"/>
</dbReference>
<dbReference type="Proteomes" id="UP000317935">
    <property type="component" value="Chromosome"/>
</dbReference>
<evidence type="ECO:0000256" key="9">
    <source>
        <dbReference type="ARBA" id="ARBA00023012"/>
    </source>
</evidence>
<evidence type="ECO:0000256" key="5">
    <source>
        <dbReference type="ARBA" id="ARBA00022679"/>
    </source>
</evidence>
<keyword evidence="7 14" id="KW-0418">Kinase</keyword>
<dbReference type="Proteomes" id="UP000509742">
    <property type="component" value="Chromosome"/>
</dbReference>
<dbReference type="InterPro" id="IPR036890">
    <property type="entry name" value="HATPase_C_sf"/>
</dbReference>
<dbReference type="EC" id="2.7.13.3" evidence="3"/>
<dbReference type="Pfam" id="PF02518">
    <property type="entry name" value="HATPase_c"/>
    <property type="match status" value="1"/>
</dbReference>
<keyword evidence="4" id="KW-0597">Phosphoprotein</keyword>
<dbReference type="InterPro" id="IPR036097">
    <property type="entry name" value="HisK_dim/P_sf"/>
</dbReference>
<dbReference type="PROSITE" id="PS50109">
    <property type="entry name" value="HIS_KIN"/>
    <property type="match status" value="1"/>
</dbReference>
<evidence type="ECO:0000256" key="6">
    <source>
        <dbReference type="ARBA" id="ARBA00022692"/>
    </source>
</evidence>
<comment type="subcellular location">
    <subcellularLocation>
        <location evidence="2">Membrane</location>
        <topology evidence="2">Multi-pass membrane protein</topology>
    </subcellularLocation>
</comment>
<evidence type="ECO:0000256" key="11">
    <source>
        <dbReference type="SAM" id="Phobius"/>
    </source>
</evidence>
<feature type="transmembrane region" description="Helical" evidence="11">
    <location>
        <begin position="158"/>
        <end position="181"/>
    </location>
</feature>
<dbReference type="Gene3D" id="3.30.565.10">
    <property type="entry name" value="Histidine kinase-like ATPase, C-terminal domain"/>
    <property type="match status" value="1"/>
</dbReference>
<evidence type="ECO:0000313" key="14">
    <source>
        <dbReference type="EMBL" id="BCD70777.1"/>
    </source>
</evidence>
<evidence type="ECO:0000259" key="12">
    <source>
        <dbReference type="PROSITE" id="PS50109"/>
    </source>
</evidence>
<dbReference type="PANTHER" id="PTHR45436:SF15">
    <property type="entry name" value="SENSOR HISTIDINE KINASE CUSS"/>
    <property type="match status" value="1"/>
</dbReference>
<evidence type="ECO:0000256" key="1">
    <source>
        <dbReference type="ARBA" id="ARBA00000085"/>
    </source>
</evidence>
<dbReference type="EMBL" id="AP019774">
    <property type="protein sequence ID" value="BCD70777.1"/>
    <property type="molecule type" value="Genomic_DNA"/>
</dbReference>
<keyword evidence="8 11" id="KW-1133">Transmembrane helix</keyword>
<comment type="catalytic activity">
    <reaction evidence="1">
        <text>ATP + protein L-histidine = ADP + protein N-phospho-L-histidine.</text>
        <dbReference type="EC" id="2.7.13.3"/>
    </reaction>
</comment>
<dbReference type="AlphaFoldDB" id="A0A6J4CZ37"/>
<keyword evidence="6 11" id="KW-0812">Transmembrane</keyword>
<evidence type="ECO:0000313" key="16">
    <source>
        <dbReference type="Proteomes" id="UP000509742"/>
    </source>
</evidence>
<dbReference type="SUPFAM" id="SSF55874">
    <property type="entry name" value="ATPase domain of HSP90 chaperone/DNA topoisomerase II/histidine kinase"/>
    <property type="match status" value="1"/>
</dbReference>
<name>A0A6J4CZ37_9HELI</name>
<evidence type="ECO:0000256" key="3">
    <source>
        <dbReference type="ARBA" id="ARBA00012438"/>
    </source>
</evidence>
<dbReference type="GO" id="GO:0000155">
    <property type="term" value="F:phosphorelay sensor kinase activity"/>
    <property type="evidence" value="ECO:0007669"/>
    <property type="project" value="InterPro"/>
</dbReference>
<evidence type="ECO:0000256" key="4">
    <source>
        <dbReference type="ARBA" id="ARBA00022553"/>
    </source>
</evidence>
<keyword evidence="10 11" id="KW-0472">Membrane</keyword>
<dbReference type="SUPFAM" id="SSF47384">
    <property type="entry name" value="Homodimeric domain of signal transducing histidine kinase"/>
    <property type="match status" value="1"/>
</dbReference>
<dbReference type="PANTHER" id="PTHR45436">
    <property type="entry name" value="SENSOR HISTIDINE KINASE YKOH"/>
    <property type="match status" value="1"/>
</dbReference>
<feature type="domain" description="Histidine kinase" evidence="12">
    <location>
        <begin position="197"/>
        <end position="400"/>
    </location>
</feature>
<evidence type="ECO:0000313" key="15">
    <source>
        <dbReference type="Proteomes" id="UP000317935"/>
    </source>
</evidence>
<dbReference type="GeneID" id="56928970"/>
<dbReference type="InterPro" id="IPR050428">
    <property type="entry name" value="TCS_sensor_his_kinase"/>
</dbReference>
<keyword evidence="5" id="KW-0808">Transferase</keyword>
<reference evidence="14 15" key="1">
    <citation type="submission" date="2019-06" db="EMBL/GenBank/DDBJ databases">
        <title>Complete genome sequence of Helicobacter suis SNTW101c.</title>
        <authorList>
            <person name="Rimbara E."/>
            <person name="Suzuki M."/>
            <person name="Matsui H."/>
            <person name="Nakamura M."/>
            <person name="Mori S."/>
            <person name="Shibayama K."/>
        </authorList>
    </citation>
    <scope>NUCLEOTIDE SEQUENCE [LARGE SCALE GENOMIC DNA]</scope>
    <source>
        <strain evidence="14 15">SNTW101c</strain>
    </source>
</reference>
<evidence type="ECO:0000313" key="13">
    <source>
        <dbReference type="EMBL" id="BCD46445.1"/>
    </source>
</evidence>
<evidence type="ECO:0000256" key="10">
    <source>
        <dbReference type="ARBA" id="ARBA00023136"/>
    </source>
</evidence>